<dbReference type="EMBL" id="FWXN01000014">
    <property type="protein sequence ID" value="SMC92514.1"/>
    <property type="molecule type" value="Genomic_DNA"/>
</dbReference>
<dbReference type="Proteomes" id="UP000192634">
    <property type="component" value="Unassembled WGS sequence"/>
</dbReference>
<name>A0A1W2D5S2_9MICO</name>
<dbReference type="Pfam" id="PF13289">
    <property type="entry name" value="SIR2_2"/>
    <property type="match status" value="1"/>
</dbReference>
<gene>
    <name evidence="1" type="ORF">SAMN06296429_11441</name>
</gene>
<sequence>MSRQDEMRSLVQGGRAAFVVGAGVAIYASSNSSLTWTELIKHGIRRVVDLDPTKSDDWADAVNRTLQVGLDMSDTNMLISSAGMVQDGLNSLGDGCFADWLKAEFSTLSVSDGRQIDALGACGLPILTTNYDDLIEKQLRRRGVTWRDTRELQEIGAGRAEEVAHLHGIWHRADTVIFGGQSYGTLLERQGVQMLQRAVGATKSLIFVGCGDGTTDPNIGGLLGSLKDLVPDSSVTHFFLHREGQEPSGLPTNVRLISYGDNYVDLAPFLESLAAPPEDVSGKALTAVEVELTHSAAGIVADQARSEVLLAELVDDVENANLSDLLMPPVLLPVTQQAYANSQEMGVDERISRCNLADETRTGRRILLAAEEHSGLTTALRWLIHEVREQGQLVAPVYVDFRTLNAGKNPLRKRVIQQLRQAGYQIPDNGDIPDIALALDNVVQDLKGRTLDRVIAELGENHIAYLVIGTRQGAEHELMKSLSPALNGVTQRYVGRMNSADILTLANKVAPARARELTDRAVRILGQEHLPRTPYTICMLLIALMRGHTFSAISSETALLDAYITLMLGAADPHQDSRLSLDYLDRRLLLGVLAGEFVRRDTAALAHGEVAKLFDDFFDSVDWNEDSLDALNDLIHRRILKNSNGQVGFAHSSYVHLFAAVRARDDQDLRNLVFNSALHYAEIVRHYAGLTRDDVEALRKVSDILISASSAAGPAESGHFFGNRPEADKVLDASTVEELLNSLDLGDALAHSLSRARSDAQFDPLDTISDDEREPFPADRIEDAPPLYQIMTALSLVSTVLRDSESVTDLGLKREVLARTLSVWGKVVTLLETDPEFQEFVSSLARSTAAEAGATGERLEKFVMGMERSAPVLVGVTAINSSLASRKLARTLSWLFDDDDFLSDAGASILGAILSLDLGDGWAAQFLKVHEHHQLRRAIDAVMVPFATAAYYVQPLSPDDQRDVEEFVAVRKLAQVSTTNNVQRKMFLNQVKEALRKNRNLHAQQRLGAGETVMRKVDNADVDTTIHGS</sequence>
<proteinExistence type="predicted"/>
<protein>
    <submittedName>
        <fullName evidence="1">SIR2-like domain-containing protein</fullName>
    </submittedName>
</protein>
<evidence type="ECO:0000313" key="1">
    <source>
        <dbReference type="EMBL" id="SMC92514.1"/>
    </source>
</evidence>
<reference evidence="1 2" key="1">
    <citation type="submission" date="2017-04" db="EMBL/GenBank/DDBJ databases">
        <authorList>
            <person name="Afonso C.L."/>
            <person name="Miller P.J."/>
            <person name="Scott M.A."/>
            <person name="Spackman E."/>
            <person name="Goraichik I."/>
            <person name="Dimitrov K.M."/>
            <person name="Suarez D.L."/>
            <person name="Swayne D.E."/>
        </authorList>
    </citation>
    <scope>NUCLEOTIDE SEQUENCE [LARGE SCALE GENOMIC DNA]</scope>
    <source>
        <strain evidence="1 2">CGMCC 1.12511</strain>
    </source>
</reference>
<accession>A0A1W2D5S2</accession>
<dbReference type="RefSeq" id="WP_159451234.1">
    <property type="nucleotide sequence ID" value="NZ_FWXN01000014.1"/>
</dbReference>
<dbReference type="AlphaFoldDB" id="A0A1W2D5S2"/>
<evidence type="ECO:0000313" key="2">
    <source>
        <dbReference type="Proteomes" id="UP000192634"/>
    </source>
</evidence>
<dbReference type="OrthoDB" id="3402988at2"/>
<organism evidence="1 2">
    <name type="scientific">Janibacter indicus</name>
    <dbReference type="NCBI Taxonomy" id="857417"/>
    <lineage>
        <taxon>Bacteria</taxon>
        <taxon>Bacillati</taxon>
        <taxon>Actinomycetota</taxon>
        <taxon>Actinomycetes</taxon>
        <taxon>Micrococcales</taxon>
        <taxon>Intrasporangiaceae</taxon>
        <taxon>Janibacter</taxon>
    </lineage>
</organism>